<keyword evidence="2" id="KW-1185">Reference proteome</keyword>
<dbReference type="AlphaFoldDB" id="A0A397TCN8"/>
<organism evidence="1 2">
    <name type="scientific">Glomus cerebriforme</name>
    <dbReference type="NCBI Taxonomy" id="658196"/>
    <lineage>
        <taxon>Eukaryota</taxon>
        <taxon>Fungi</taxon>
        <taxon>Fungi incertae sedis</taxon>
        <taxon>Mucoromycota</taxon>
        <taxon>Glomeromycotina</taxon>
        <taxon>Glomeromycetes</taxon>
        <taxon>Glomerales</taxon>
        <taxon>Glomeraceae</taxon>
        <taxon>Glomus</taxon>
    </lineage>
</organism>
<sequence length="224" mass="26442">MVLQDPYPDLPVTKVITQISDPPINDTINPQELDTPLPLMSRNAQKKLDFLERKRLKEAEALQRRKAFYLRIKTTNHSYNYHPPPLFSMLNASVGHTQRKNFVEEISDEAYQLYRITATHDTAGYTNYLYDLTNVLSEWQIIIHAIRTDTPIPRKDMKKLKRWNKVYNPKNPLLKALTHRFKELTHDLQESPMNRYEVFRAHSTKRPSISLDFQALKRPKLLME</sequence>
<comment type="caution">
    <text evidence="1">The sequence shown here is derived from an EMBL/GenBank/DDBJ whole genome shotgun (WGS) entry which is preliminary data.</text>
</comment>
<accession>A0A397TCN8</accession>
<gene>
    <name evidence="1" type="ORF">C1645_734963</name>
</gene>
<dbReference type="Proteomes" id="UP000265703">
    <property type="component" value="Unassembled WGS sequence"/>
</dbReference>
<dbReference type="EMBL" id="QKYT01000087">
    <property type="protein sequence ID" value="RIA94205.1"/>
    <property type="molecule type" value="Genomic_DNA"/>
</dbReference>
<evidence type="ECO:0000313" key="2">
    <source>
        <dbReference type="Proteomes" id="UP000265703"/>
    </source>
</evidence>
<protein>
    <submittedName>
        <fullName evidence="1">Uncharacterized protein</fullName>
    </submittedName>
</protein>
<evidence type="ECO:0000313" key="1">
    <source>
        <dbReference type="EMBL" id="RIA94205.1"/>
    </source>
</evidence>
<reference evidence="1 2" key="1">
    <citation type="submission" date="2018-06" db="EMBL/GenBank/DDBJ databases">
        <title>Comparative genomics reveals the genomic features of Rhizophagus irregularis, R. cerebriforme, R. diaphanum and Gigaspora rosea, and their symbiotic lifestyle signature.</title>
        <authorList>
            <person name="Morin E."/>
            <person name="San Clemente H."/>
            <person name="Chen E.C.H."/>
            <person name="De La Providencia I."/>
            <person name="Hainaut M."/>
            <person name="Kuo A."/>
            <person name="Kohler A."/>
            <person name="Murat C."/>
            <person name="Tang N."/>
            <person name="Roy S."/>
            <person name="Loubradou J."/>
            <person name="Henrissat B."/>
            <person name="Grigoriev I.V."/>
            <person name="Corradi N."/>
            <person name="Roux C."/>
            <person name="Martin F.M."/>
        </authorList>
    </citation>
    <scope>NUCLEOTIDE SEQUENCE [LARGE SCALE GENOMIC DNA]</scope>
    <source>
        <strain evidence="1 2">DAOM 227022</strain>
    </source>
</reference>
<name>A0A397TCN8_9GLOM</name>
<proteinExistence type="predicted"/>